<dbReference type="Pfam" id="PF00410">
    <property type="entry name" value="Ribosomal_S8"/>
    <property type="match status" value="1"/>
</dbReference>
<feature type="domain" description="EF-hand" evidence="15">
    <location>
        <begin position="928"/>
        <end position="963"/>
    </location>
</feature>
<dbReference type="OrthoDB" id="442428at2759"/>
<dbReference type="GO" id="GO:1990904">
    <property type="term" value="C:ribonucleoprotein complex"/>
    <property type="evidence" value="ECO:0007669"/>
    <property type="project" value="UniProtKB-KW"/>
</dbReference>
<feature type="domain" description="FYVE-type" evidence="14">
    <location>
        <begin position="168"/>
        <end position="223"/>
    </location>
</feature>
<keyword evidence="6" id="KW-0862">Zinc</keyword>
<dbReference type="NCBIfam" id="NF003115">
    <property type="entry name" value="PRK04034.1"/>
    <property type="match status" value="1"/>
</dbReference>
<comment type="similarity">
    <text evidence="3 12">Belongs to the PPP phosphatase family.</text>
</comment>
<feature type="compositionally biased region" description="Polar residues" evidence="13">
    <location>
        <begin position="1237"/>
        <end position="1248"/>
    </location>
</feature>
<dbReference type="Gene3D" id="3.30.1370.30">
    <property type="match status" value="1"/>
</dbReference>
<dbReference type="SUPFAM" id="SSF57903">
    <property type="entry name" value="FYVE/PHD zinc finger"/>
    <property type="match status" value="1"/>
</dbReference>
<gene>
    <name evidence="16" type="ORF">Pfra01_001133100</name>
</gene>
<dbReference type="InterPro" id="IPR029052">
    <property type="entry name" value="Metallo-depent_PP-like"/>
</dbReference>
<evidence type="ECO:0000256" key="9">
    <source>
        <dbReference type="ARBA" id="ARBA00023211"/>
    </source>
</evidence>
<dbReference type="InterPro" id="IPR011992">
    <property type="entry name" value="EF-hand-dom_pair"/>
</dbReference>
<dbReference type="Gene3D" id="1.10.238.10">
    <property type="entry name" value="EF-hand"/>
    <property type="match status" value="3"/>
</dbReference>
<dbReference type="Gene3D" id="3.60.21.10">
    <property type="match status" value="1"/>
</dbReference>
<dbReference type="PANTHER" id="PTHR45668:SF5">
    <property type="entry name" value="SERINE_THREONINE-PROTEIN PHOSPHATASE 5"/>
    <property type="match status" value="1"/>
</dbReference>
<dbReference type="Proteomes" id="UP001165121">
    <property type="component" value="Unassembled WGS sequence"/>
</dbReference>
<protein>
    <recommendedName>
        <fullName evidence="12">Serine/threonine-protein phosphatase</fullName>
        <ecNumber evidence="12">3.1.3.16</ecNumber>
    </recommendedName>
</protein>
<dbReference type="GO" id="GO:0005509">
    <property type="term" value="F:calcium ion binding"/>
    <property type="evidence" value="ECO:0007669"/>
    <property type="project" value="InterPro"/>
</dbReference>
<dbReference type="Gene3D" id="3.30.1490.10">
    <property type="match status" value="1"/>
</dbReference>
<keyword evidence="10" id="KW-0687">Ribonucleoprotein</keyword>
<feature type="domain" description="EF-hand" evidence="15">
    <location>
        <begin position="1132"/>
        <end position="1167"/>
    </location>
</feature>
<evidence type="ECO:0000256" key="7">
    <source>
        <dbReference type="ARBA" id="ARBA00022837"/>
    </source>
</evidence>
<feature type="region of interest" description="Disordered" evidence="13">
    <location>
        <begin position="1290"/>
        <end position="1310"/>
    </location>
</feature>
<dbReference type="SMART" id="SM00156">
    <property type="entry name" value="PP2Ac"/>
    <property type="match status" value="1"/>
</dbReference>
<evidence type="ECO:0000256" key="5">
    <source>
        <dbReference type="ARBA" id="ARBA00022771"/>
    </source>
</evidence>
<comment type="catalytic activity">
    <reaction evidence="12">
        <text>O-phospho-L-threonyl-[protein] + H2O = L-threonyl-[protein] + phosphate</text>
        <dbReference type="Rhea" id="RHEA:47004"/>
        <dbReference type="Rhea" id="RHEA-COMP:11060"/>
        <dbReference type="Rhea" id="RHEA-COMP:11605"/>
        <dbReference type="ChEBI" id="CHEBI:15377"/>
        <dbReference type="ChEBI" id="CHEBI:30013"/>
        <dbReference type="ChEBI" id="CHEBI:43474"/>
        <dbReference type="ChEBI" id="CHEBI:61977"/>
        <dbReference type="EC" id="3.1.3.16"/>
    </reaction>
</comment>
<evidence type="ECO:0000256" key="1">
    <source>
        <dbReference type="ARBA" id="ARBA00001936"/>
    </source>
</evidence>
<evidence type="ECO:0000256" key="2">
    <source>
        <dbReference type="ARBA" id="ARBA00006471"/>
    </source>
</evidence>
<evidence type="ECO:0000256" key="8">
    <source>
        <dbReference type="ARBA" id="ARBA00022980"/>
    </source>
</evidence>
<reference evidence="16" key="1">
    <citation type="submission" date="2023-04" db="EMBL/GenBank/DDBJ databases">
        <title>Phytophthora fragariaefolia NBRC 109709.</title>
        <authorList>
            <person name="Ichikawa N."/>
            <person name="Sato H."/>
            <person name="Tonouchi N."/>
        </authorList>
    </citation>
    <scope>NUCLEOTIDE SEQUENCE</scope>
    <source>
        <strain evidence="16">NBRC 109709</strain>
    </source>
</reference>
<dbReference type="EMBL" id="BSXT01001120">
    <property type="protein sequence ID" value="GMF38839.1"/>
    <property type="molecule type" value="Genomic_DNA"/>
</dbReference>
<dbReference type="EC" id="3.1.3.16" evidence="12"/>
<evidence type="ECO:0000313" key="17">
    <source>
        <dbReference type="Proteomes" id="UP001165121"/>
    </source>
</evidence>
<evidence type="ECO:0000256" key="10">
    <source>
        <dbReference type="ARBA" id="ARBA00023274"/>
    </source>
</evidence>
<dbReference type="FunFam" id="3.30.1370.30:FF:000001">
    <property type="entry name" value="40S ribosomal protein S15a"/>
    <property type="match status" value="1"/>
</dbReference>
<dbReference type="InterPro" id="IPR000630">
    <property type="entry name" value="Ribosomal_uS8"/>
</dbReference>
<evidence type="ECO:0000259" key="14">
    <source>
        <dbReference type="PROSITE" id="PS50178"/>
    </source>
</evidence>
<dbReference type="InterPro" id="IPR000306">
    <property type="entry name" value="Znf_FYVE"/>
</dbReference>
<evidence type="ECO:0000256" key="13">
    <source>
        <dbReference type="SAM" id="MobiDB-lite"/>
    </source>
</evidence>
<dbReference type="Pfam" id="PF13499">
    <property type="entry name" value="EF-hand_7"/>
    <property type="match status" value="1"/>
</dbReference>
<evidence type="ECO:0000256" key="6">
    <source>
        <dbReference type="ARBA" id="ARBA00022833"/>
    </source>
</evidence>
<dbReference type="SMART" id="SM00064">
    <property type="entry name" value="FYVE"/>
    <property type="match status" value="1"/>
</dbReference>
<feature type="domain" description="EF-hand" evidence="15">
    <location>
        <begin position="746"/>
        <end position="781"/>
    </location>
</feature>
<dbReference type="PROSITE" id="PS00303">
    <property type="entry name" value="S100_CABP"/>
    <property type="match status" value="1"/>
</dbReference>
<dbReference type="Pfam" id="PF13202">
    <property type="entry name" value="EF-hand_5"/>
    <property type="match status" value="1"/>
</dbReference>
<name>A0A9W6XI20_9STRA</name>
<dbReference type="InterPro" id="IPR011011">
    <property type="entry name" value="Znf_FYVE_PHD"/>
</dbReference>
<dbReference type="SUPFAM" id="SSF47473">
    <property type="entry name" value="EF-hand"/>
    <property type="match status" value="2"/>
</dbReference>
<keyword evidence="8" id="KW-0689">Ribosomal protein</keyword>
<keyword evidence="17" id="KW-1185">Reference proteome</keyword>
<proteinExistence type="inferred from homology"/>
<dbReference type="PROSITE" id="PS50178">
    <property type="entry name" value="ZF_FYVE"/>
    <property type="match status" value="1"/>
</dbReference>
<dbReference type="InterPro" id="IPR051134">
    <property type="entry name" value="PPP_phosphatase"/>
</dbReference>
<evidence type="ECO:0000256" key="3">
    <source>
        <dbReference type="ARBA" id="ARBA00008294"/>
    </source>
</evidence>
<dbReference type="InterPro" id="IPR004843">
    <property type="entry name" value="Calcineurin-like_PHP"/>
</dbReference>
<dbReference type="GO" id="GO:0006412">
    <property type="term" value="P:translation"/>
    <property type="evidence" value="ECO:0007669"/>
    <property type="project" value="InterPro"/>
</dbReference>
<comment type="cofactor">
    <cofactor evidence="1">
        <name>Mn(2+)</name>
        <dbReference type="ChEBI" id="CHEBI:29035"/>
    </cofactor>
</comment>
<keyword evidence="12" id="KW-0378">Hydrolase</keyword>
<dbReference type="InterPro" id="IPR017455">
    <property type="entry name" value="Znf_FYVE-rel"/>
</dbReference>
<dbReference type="InterPro" id="IPR035987">
    <property type="entry name" value="Ribosomal_uS8_sf"/>
</dbReference>
<dbReference type="PROSITE" id="PS00053">
    <property type="entry name" value="RIBOSOMAL_S8"/>
    <property type="match status" value="1"/>
</dbReference>
<sequence length="1468" mass="167070">MDTEGFTSRAWLGHWVSGEEEPVNNYYEDHKLMEGALIKLGDYAHFRYFLLFRNGRFCYYELPMPAAAPGGGPEGPRRVHLTLTSKHLRGVMMLNASVNAKDLAKSEDEYDADLIKRGLVFNRKKLEMQLTGYSPTGQLMCWKLRAGKDAVYLKWERAFRLALRPIWVQNSKCCMVCKKEFSFFIRPHHCRKCGTCMCDECSVFVPRLPMQGYYDEVRICRDCSPIKIQKSSLKLGTRVLVYGILVGRVVQVDAADDSVDGRAFVNVELVKKDNQMRRFPLEHVELYSDAVLSANRIKNAIRQHLSYAVFRTQLNFNTWNLIETVQEQRTVQMVRILNKSTSINELHSMVPMLGSLDTMHFPDDDVSEKDRVKESLSHYRGVHVSFPLRLDTVKKLINQFRNGILLHRVFVRQILDESEKLFRKMHESPMNKIEIPMGVQLVVVGDLHGQLEDLLTIMDKNGVPSSKTWYLFNGDFVDRGSHGIEVILLLLIFKLLYPDFVFLNRGNHEERMINEVFGFEDEIYTKYGTDNDEVAGWSGLGTSLNYSPMKLFQMFETVFGLFPIFSLLNRRVFIVHGGLSNHENVTIAELLQLDHRREIPTQGTSRADEVFTHLLWSDPRDENGWKPSSRGAGVEFGPDITKAFCAQNGISLIIRSHECREEGFDIVHDGLLLTVFSASSYCGSQTNKGAYVQLELGEDNEVKPHVVQFSSQPLQKLKDAGRNEWRKKAQRLERRTLMSLVEIICEKKNALLSAFNELDTTGSGRVTKLEWKATLQKVLGIQASFLSYFNQLAEEDQQGGVDYQKFLNRYTVELDGGSVEWRRNLIRKVWMGFCQALPHPSETDSEKMTLQDKLHFAFNLFQSPPPGAAKKELVPKPATKSDDAPVSNSGTSNGDKLQLKESYLRNGLVTYEVFRNTIQGKLQLGDTLSEQQIFELMQHLDQNHDGVVDYQEFCSFFAEFSRTDYLQELFEVDDTKAISLLNRCATLLQNPNKFKSLRDAFDAFDHSKTGKLTVDDILKGTQELNMVPELNNEEAQLLFNSILLSYYGINQRHQWDARGLDWVVFEDTFSPDSTFQRRLWLASLGASSTNLAALDVGDALSGDDDSIQDAQPSKNQAWADTFVDSVKQSLHEQRLYIKFLFRILDRKRHGYVTKEQFVATMQAINEEHGAPLKLSQLEQLADAFAHRNTVRRMSNAGEETEETRTYVSYPEFLRSLRIIDSGPTDGSGLSPEVPDATNASSDDLTTPRSKYVPLPRPPVHRRSIREAARQLSLLLAGRAAARLWRRRPRAFADSRRSPSPDGSQCGGRAPPRRLTLALDVAINAVCVAHPPPPSSSAAMVRMSVLADCLKTMYNAEKRGKRQVLIRPSSKVIVKFLQVMQKNGYIGEFEIVDDHRAGKIVVELKGRINKCGVISPRFDVKLADYEKWINNLLPSRQFGHIVVSTTYGIMDHHEARRKHTGGKIIGFFY</sequence>
<dbReference type="SUPFAM" id="SSF56047">
    <property type="entry name" value="Ribosomal protein S8"/>
    <property type="match status" value="1"/>
</dbReference>
<dbReference type="PROSITE" id="PS50222">
    <property type="entry name" value="EF_HAND_2"/>
    <property type="match status" value="4"/>
</dbReference>
<dbReference type="GO" id="GO:0004722">
    <property type="term" value="F:protein serine/threonine phosphatase activity"/>
    <property type="evidence" value="ECO:0007669"/>
    <property type="project" value="UniProtKB-EC"/>
</dbReference>
<comment type="similarity">
    <text evidence="2">Belongs to the universal ribosomal protein uS8 family.</text>
</comment>
<keyword evidence="5 11" id="KW-0863">Zinc-finger</keyword>
<evidence type="ECO:0000256" key="12">
    <source>
        <dbReference type="RuleBase" id="RU004273"/>
    </source>
</evidence>
<dbReference type="Gene3D" id="3.30.40.10">
    <property type="entry name" value="Zinc/RING finger domain, C3HC4 (zinc finger)"/>
    <property type="match status" value="1"/>
</dbReference>
<dbReference type="InterPro" id="IPR001751">
    <property type="entry name" value="S100/CaBP7/8-like_CS"/>
</dbReference>
<dbReference type="PROSITE" id="PS00018">
    <property type="entry name" value="EF_HAND_1"/>
    <property type="match status" value="2"/>
</dbReference>
<dbReference type="HAMAP" id="MF_01302_A">
    <property type="entry name" value="Ribosomal_uS8_A"/>
    <property type="match status" value="1"/>
</dbReference>
<dbReference type="InterPro" id="IPR006186">
    <property type="entry name" value="Ser/Thr-sp_prot-phosphatase"/>
</dbReference>
<evidence type="ECO:0000256" key="11">
    <source>
        <dbReference type="PROSITE-ProRule" id="PRU00091"/>
    </source>
</evidence>
<dbReference type="SMART" id="SM00054">
    <property type="entry name" value="EFh"/>
    <property type="match status" value="4"/>
</dbReference>
<dbReference type="PROSITE" id="PS00125">
    <property type="entry name" value="SER_THR_PHOSPHATASE"/>
    <property type="match status" value="1"/>
</dbReference>
<feature type="compositionally biased region" description="Polar residues" evidence="13">
    <location>
        <begin position="886"/>
        <end position="895"/>
    </location>
</feature>
<keyword evidence="4" id="KW-0479">Metal-binding</keyword>
<dbReference type="InterPro" id="IPR013083">
    <property type="entry name" value="Znf_RING/FYVE/PHD"/>
</dbReference>
<dbReference type="Pfam" id="PF01363">
    <property type="entry name" value="FYVE"/>
    <property type="match status" value="1"/>
</dbReference>
<keyword evidence="9" id="KW-0464">Manganese</keyword>
<dbReference type="FunFam" id="3.30.1490.10:FF:000002">
    <property type="entry name" value="40S ribosomal protein S15a"/>
    <property type="match status" value="1"/>
</dbReference>
<dbReference type="InterPro" id="IPR018247">
    <property type="entry name" value="EF_Hand_1_Ca_BS"/>
</dbReference>
<dbReference type="Pfam" id="PF00149">
    <property type="entry name" value="Metallophos"/>
    <property type="match status" value="1"/>
</dbReference>
<dbReference type="GO" id="GO:0008270">
    <property type="term" value="F:zinc ion binding"/>
    <property type="evidence" value="ECO:0007669"/>
    <property type="project" value="UniProtKB-KW"/>
</dbReference>
<accession>A0A9W6XI20</accession>
<evidence type="ECO:0000259" key="15">
    <source>
        <dbReference type="PROSITE" id="PS50222"/>
    </source>
</evidence>
<comment type="caution">
    <text evidence="16">The sequence shown here is derived from an EMBL/GenBank/DDBJ whole genome shotgun (WGS) entry which is preliminary data.</text>
</comment>
<evidence type="ECO:0000256" key="4">
    <source>
        <dbReference type="ARBA" id="ARBA00022723"/>
    </source>
</evidence>
<dbReference type="GO" id="GO:0003735">
    <property type="term" value="F:structural constituent of ribosome"/>
    <property type="evidence" value="ECO:0007669"/>
    <property type="project" value="InterPro"/>
</dbReference>
<dbReference type="PANTHER" id="PTHR45668">
    <property type="entry name" value="SERINE/THREONINE-PROTEIN PHOSPHATASE 5-RELATED"/>
    <property type="match status" value="1"/>
</dbReference>
<dbReference type="InterPro" id="IPR047863">
    <property type="entry name" value="Ribosomal_uS8_CS"/>
</dbReference>
<dbReference type="SUPFAM" id="SSF56300">
    <property type="entry name" value="Metallo-dependent phosphatases"/>
    <property type="match status" value="1"/>
</dbReference>
<feature type="region of interest" description="Disordered" evidence="13">
    <location>
        <begin position="1223"/>
        <end position="1257"/>
    </location>
</feature>
<keyword evidence="7" id="KW-0106">Calcium</keyword>
<feature type="compositionally biased region" description="Basic and acidic residues" evidence="13">
    <location>
        <begin position="869"/>
        <end position="883"/>
    </location>
</feature>
<evidence type="ECO:0000313" key="16">
    <source>
        <dbReference type="EMBL" id="GMF38839.1"/>
    </source>
</evidence>
<organism evidence="16 17">
    <name type="scientific">Phytophthora fragariaefolia</name>
    <dbReference type="NCBI Taxonomy" id="1490495"/>
    <lineage>
        <taxon>Eukaryota</taxon>
        <taxon>Sar</taxon>
        <taxon>Stramenopiles</taxon>
        <taxon>Oomycota</taxon>
        <taxon>Peronosporomycetes</taxon>
        <taxon>Peronosporales</taxon>
        <taxon>Peronosporaceae</taxon>
        <taxon>Phytophthora</taxon>
    </lineage>
</organism>
<dbReference type="InterPro" id="IPR002048">
    <property type="entry name" value="EF_hand_dom"/>
</dbReference>
<feature type="region of interest" description="Disordered" evidence="13">
    <location>
        <begin position="866"/>
        <end position="895"/>
    </location>
</feature>
<feature type="domain" description="EF-hand" evidence="15">
    <location>
        <begin position="992"/>
        <end position="1027"/>
    </location>
</feature>
<dbReference type="PRINTS" id="PR00114">
    <property type="entry name" value="STPHPHTASE"/>
</dbReference>
<dbReference type="GO" id="GO:0005840">
    <property type="term" value="C:ribosome"/>
    <property type="evidence" value="ECO:0007669"/>
    <property type="project" value="UniProtKB-KW"/>
</dbReference>